<evidence type="ECO:0000256" key="1">
    <source>
        <dbReference type="SAM" id="MobiDB-lite"/>
    </source>
</evidence>
<sequence>MRFSVLPAVVFGLTSVVHAFPIATPVEDGKFELINEVRNMVEARFADDEDFNNVIQKRDTEQTMEYVLDLVNSSGIIFDVLDFVAYSPLRIQKLANLTSSAVGNINTSALTSMGSSPAVSAITKALNISLIYNDVMDSGVVTSLLDGILLDESYRPVLVNLTTRVLGSQFSKNMFLYLVQDIFKALKRDEVDVQKRDTSSLENFVGNIVASALGSDLVRGIAGDLLTALNNTQILTTTLKTLIANEGYQNFTAQFVVDLIRTNITIDYQSVNLTKYADQLLSDPSTVLKLTSLLMSGQVDLSGAGKYADALKSIITDVEDEGVFANLNKYVFSESHTVTRPLVPTNDIVVAKTADSNTKTLTTVTRSRTTAASNSTRSGSRTSGSAASGDSQSASEVASILSLLRGTISSVASSVESSVSSSRSSTSRRSATATTSSFDFDALLSEMNASETETETETTATSNDSGLLALLAAISNSQNKAVVASTSTGSSSTSLLLSAANAAQPNNFVTKCLVYTQALLLGGVLLL</sequence>
<evidence type="ECO:0000313" key="4">
    <source>
        <dbReference type="Proteomes" id="UP000182259"/>
    </source>
</evidence>
<dbReference type="EMBL" id="LT635767">
    <property type="protein sequence ID" value="SGZ56289.1"/>
    <property type="molecule type" value="Genomic_DNA"/>
</dbReference>
<reference evidence="3 4" key="1">
    <citation type="submission" date="2016-10" db="EMBL/GenBank/DDBJ databases">
        <authorList>
            <person name="de Groot N.N."/>
        </authorList>
    </citation>
    <scope>NUCLEOTIDE SEQUENCE [LARGE SCALE GENOMIC DNA]</scope>
    <source>
        <strain evidence="3 4">PYCC 4715</strain>
    </source>
</reference>
<evidence type="ECO:0000313" key="3">
    <source>
        <dbReference type="EMBL" id="SGZ56289.1"/>
    </source>
</evidence>
<proteinExistence type="predicted"/>
<feature type="chain" id="PRO_5012634267" evidence="2">
    <location>
        <begin position="20"/>
        <end position="527"/>
    </location>
</feature>
<keyword evidence="2" id="KW-0732">Signal</keyword>
<dbReference type="Proteomes" id="UP000182259">
    <property type="component" value="Chromosome IV"/>
</dbReference>
<feature type="signal peptide" evidence="2">
    <location>
        <begin position="1"/>
        <end position="19"/>
    </location>
</feature>
<protein>
    <submittedName>
        <fullName evidence="3">CIC11C00000004993</fullName>
    </submittedName>
</protein>
<organism evidence="3 4">
    <name type="scientific">Sungouiella intermedia</name>
    <dbReference type="NCBI Taxonomy" id="45354"/>
    <lineage>
        <taxon>Eukaryota</taxon>
        <taxon>Fungi</taxon>
        <taxon>Dikarya</taxon>
        <taxon>Ascomycota</taxon>
        <taxon>Saccharomycotina</taxon>
        <taxon>Pichiomycetes</taxon>
        <taxon>Metschnikowiaceae</taxon>
        <taxon>Sungouiella</taxon>
    </lineage>
</organism>
<accession>A0A1L0BY57</accession>
<dbReference type="AlphaFoldDB" id="A0A1L0BY57"/>
<name>A0A1L0BY57_9ASCO</name>
<feature type="region of interest" description="Disordered" evidence="1">
    <location>
        <begin position="360"/>
        <end position="391"/>
    </location>
</feature>
<evidence type="ECO:0000256" key="2">
    <source>
        <dbReference type="SAM" id="SignalP"/>
    </source>
</evidence>
<gene>
    <name evidence="3" type="ORF">SAMEA4029009_CIC11G00000004993</name>
</gene>